<evidence type="ECO:0000313" key="3">
    <source>
        <dbReference type="Proteomes" id="UP000193558"/>
    </source>
</evidence>
<feature type="non-terminal residue" evidence="2">
    <location>
        <position position="274"/>
    </location>
</feature>
<feature type="transmembrane region" description="Helical" evidence="1">
    <location>
        <begin position="31"/>
        <end position="52"/>
    </location>
</feature>
<dbReference type="Proteomes" id="UP000193558">
    <property type="component" value="Unassembled WGS sequence"/>
</dbReference>
<keyword evidence="1" id="KW-0472">Membrane</keyword>
<dbReference type="AlphaFoldDB" id="A0A1X1CMH0"/>
<keyword evidence="1" id="KW-0812">Transmembrane</keyword>
<organism evidence="2 3">
    <name type="scientific">Pantoea rwandensis</name>
    <dbReference type="NCBI Taxonomy" id="1076550"/>
    <lineage>
        <taxon>Bacteria</taxon>
        <taxon>Pseudomonadati</taxon>
        <taxon>Pseudomonadota</taxon>
        <taxon>Gammaproteobacteria</taxon>
        <taxon>Enterobacterales</taxon>
        <taxon>Erwiniaceae</taxon>
        <taxon>Pantoea</taxon>
    </lineage>
</organism>
<feature type="transmembrane region" description="Helical" evidence="1">
    <location>
        <begin position="6"/>
        <end position="24"/>
    </location>
</feature>
<evidence type="ECO:0000256" key="1">
    <source>
        <dbReference type="SAM" id="Phobius"/>
    </source>
</evidence>
<feature type="transmembrane region" description="Helical" evidence="1">
    <location>
        <begin position="58"/>
        <end position="76"/>
    </location>
</feature>
<dbReference type="OrthoDB" id="345413at2"/>
<dbReference type="RefSeq" id="WP_084938173.1">
    <property type="nucleotide sequence ID" value="NZ_MLFR01000044.1"/>
</dbReference>
<feature type="transmembrane region" description="Helical" evidence="1">
    <location>
        <begin position="176"/>
        <end position="199"/>
    </location>
</feature>
<proteinExistence type="predicted"/>
<protein>
    <submittedName>
        <fullName evidence="2">Uncharacterized protein</fullName>
    </submittedName>
</protein>
<reference evidence="2 3" key="1">
    <citation type="journal article" date="2017" name="Antonie Van Leeuwenhoek">
        <title>Phylogenomic resolution of the bacterial genus Pantoea and its relationship with Erwinia and Tatumella.</title>
        <authorList>
            <person name="Palmer M."/>
            <person name="Steenkamp E.T."/>
            <person name="Coetzee M.P."/>
            <person name="Chan W.Y."/>
            <person name="van Zyl E."/>
            <person name="De Maayer P."/>
            <person name="Coutinho T.A."/>
            <person name="Blom J."/>
            <person name="Smits T.H."/>
            <person name="Duffy B."/>
            <person name="Venter S.N."/>
        </authorList>
    </citation>
    <scope>NUCLEOTIDE SEQUENCE [LARGE SCALE GENOMIC DNA]</scope>
    <source>
        <strain evidence="2 3">LMG 26275</strain>
    </source>
</reference>
<dbReference type="EMBL" id="MLFR01000044">
    <property type="protein sequence ID" value="ORM65562.1"/>
    <property type="molecule type" value="Genomic_DNA"/>
</dbReference>
<comment type="caution">
    <text evidence="2">The sequence shown here is derived from an EMBL/GenBank/DDBJ whole genome shotgun (WGS) entry which is preliminary data.</text>
</comment>
<gene>
    <name evidence="2" type="ORF">HA51_24920</name>
</gene>
<evidence type="ECO:0000313" key="2">
    <source>
        <dbReference type="EMBL" id="ORM65562.1"/>
    </source>
</evidence>
<name>A0A1X1CMH0_9GAMM</name>
<accession>A0A1X1CMH0</accession>
<sequence>MPSIPLPLVTLLVMMILMLTLWIGDRQRYRFALLFLLACSLLITVGMLRWIWPSPWLMLLRVLIATLLPALAWHCFSRLTQRPFSRWQIAPAILAIIIMQCWSSAIDTVLFLLYLAYGVALINVGWRGSDKFTEVRLSEASTAAKMAFAAGIFLCFSAITDLLVALEFAWHQGMYAPQLIAVLQTLMLPFLALAIAFAAHTRPSEHGEVESLPILEPLQTSQQAVLCLQPEHRAVQSLPTLAEVQTAEQAVLCLQPEHRAVQSLPILAEVQTAE</sequence>
<feature type="transmembrane region" description="Helical" evidence="1">
    <location>
        <begin position="88"/>
        <end position="105"/>
    </location>
</feature>
<feature type="transmembrane region" description="Helical" evidence="1">
    <location>
        <begin position="147"/>
        <end position="170"/>
    </location>
</feature>
<feature type="transmembrane region" description="Helical" evidence="1">
    <location>
        <begin position="111"/>
        <end position="126"/>
    </location>
</feature>
<keyword evidence="1" id="KW-1133">Transmembrane helix</keyword>